<evidence type="ECO:0000313" key="1">
    <source>
        <dbReference type="EMBL" id="SDT03143.1"/>
    </source>
</evidence>
<name>A0A1H1X1C5_9GAMM</name>
<organism evidence="1 2">
    <name type="scientific">Halopseudomonas xinjiangensis</name>
    <dbReference type="NCBI Taxonomy" id="487184"/>
    <lineage>
        <taxon>Bacteria</taxon>
        <taxon>Pseudomonadati</taxon>
        <taxon>Pseudomonadota</taxon>
        <taxon>Gammaproteobacteria</taxon>
        <taxon>Pseudomonadales</taxon>
        <taxon>Pseudomonadaceae</taxon>
        <taxon>Halopseudomonas</taxon>
    </lineage>
</organism>
<dbReference type="RefSeq" id="WP_197673849.1">
    <property type="nucleotide sequence ID" value="NZ_LT629736.1"/>
</dbReference>
<dbReference type="EMBL" id="LT629736">
    <property type="protein sequence ID" value="SDT03143.1"/>
    <property type="molecule type" value="Genomic_DNA"/>
</dbReference>
<evidence type="ECO:0008006" key="3">
    <source>
        <dbReference type="Google" id="ProtNLM"/>
    </source>
</evidence>
<sequence length="126" mass="14122">MLKSFFEEKLYVRVGVNQFEIDNLSTGKSTIVTAADPFTTRRLLVGEFSSAESQLRDGIRRAQKPGLFRRSPAVVIHPLDMIEDGLCQVESRLFMELAAGAGAHRFVLWTGSRLSPRQALEKLDQV</sequence>
<reference evidence="2" key="1">
    <citation type="submission" date="2016-10" db="EMBL/GenBank/DDBJ databases">
        <authorList>
            <person name="Varghese N."/>
            <person name="Submissions S."/>
        </authorList>
    </citation>
    <scope>NUCLEOTIDE SEQUENCE [LARGE SCALE GENOMIC DNA]</scope>
    <source>
        <strain evidence="2">NRRL B-51270</strain>
    </source>
</reference>
<accession>A0A1H1X1C5</accession>
<dbReference type="AlphaFoldDB" id="A0A1H1X1C5"/>
<gene>
    <name evidence="1" type="ORF">SAMN05216421_2738</name>
</gene>
<proteinExistence type="predicted"/>
<dbReference type="Proteomes" id="UP000243207">
    <property type="component" value="Chromosome I"/>
</dbReference>
<evidence type="ECO:0000313" key="2">
    <source>
        <dbReference type="Proteomes" id="UP000243207"/>
    </source>
</evidence>
<keyword evidence="2" id="KW-1185">Reference proteome</keyword>
<protein>
    <recommendedName>
        <fullName evidence="3">Rod shape-determining protein MreB</fullName>
    </recommendedName>
</protein>
<dbReference type="STRING" id="487184.SAMN05216421_2738"/>